<sequence>MHDILEDVPDEKVAHFKSDARMDSLQDNPSANRVSVSKDVVMEDGGIGDDSNAANVPIIRIDMEEEADGSNP</sequence>
<reference evidence="2" key="1">
    <citation type="journal article" date="2020" name="Fungal Divers.">
        <title>Resolving the Mortierellaceae phylogeny through synthesis of multi-gene phylogenetics and phylogenomics.</title>
        <authorList>
            <person name="Vandepol N."/>
            <person name="Liber J."/>
            <person name="Desiro A."/>
            <person name="Na H."/>
            <person name="Kennedy M."/>
            <person name="Barry K."/>
            <person name="Grigoriev I.V."/>
            <person name="Miller A.N."/>
            <person name="O'Donnell K."/>
            <person name="Stajich J.E."/>
            <person name="Bonito G."/>
        </authorList>
    </citation>
    <scope>NUCLEOTIDE SEQUENCE</scope>
    <source>
        <strain evidence="2">MES-2147</strain>
    </source>
</reference>
<evidence type="ECO:0000256" key="1">
    <source>
        <dbReference type="SAM" id="MobiDB-lite"/>
    </source>
</evidence>
<organism evidence="2 3">
    <name type="scientific">Modicella reniformis</name>
    <dbReference type="NCBI Taxonomy" id="1440133"/>
    <lineage>
        <taxon>Eukaryota</taxon>
        <taxon>Fungi</taxon>
        <taxon>Fungi incertae sedis</taxon>
        <taxon>Mucoromycota</taxon>
        <taxon>Mortierellomycotina</taxon>
        <taxon>Mortierellomycetes</taxon>
        <taxon>Mortierellales</taxon>
        <taxon>Mortierellaceae</taxon>
        <taxon>Modicella</taxon>
    </lineage>
</organism>
<evidence type="ECO:0000313" key="3">
    <source>
        <dbReference type="Proteomes" id="UP000749646"/>
    </source>
</evidence>
<dbReference type="EMBL" id="JAAAHW010001114">
    <property type="protein sequence ID" value="KAF9996763.1"/>
    <property type="molecule type" value="Genomic_DNA"/>
</dbReference>
<proteinExistence type="predicted"/>
<feature type="region of interest" description="Disordered" evidence="1">
    <location>
        <begin position="15"/>
        <end position="36"/>
    </location>
</feature>
<protein>
    <submittedName>
        <fullName evidence="2">Uncharacterized protein</fullName>
    </submittedName>
</protein>
<dbReference type="Proteomes" id="UP000749646">
    <property type="component" value="Unassembled WGS sequence"/>
</dbReference>
<comment type="caution">
    <text evidence="2">The sequence shown here is derived from an EMBL/GenBank/DDBJ whole genome shotgun (WGS) entry which is preliminary data.</text>
</comment>
<keyword evidence="3" id="KW-1185">Reference proteome</keyword>
<name>A0A9P6MFC6_9FUNG</name>
<feature type="compositionally biased region" description="Polar residues" evidence="1">
    <location>
        <begin position="25"/>
        <end position="35"/>
    </location>
</feature>
<dbReference type="AlphaFoldDB" id="A0A9P6MFC6"/>
<feature type="compositionally biased region" description="Basic and acidic residues" evidence="1">
    <location>
        <begin position="15"/>
        <end position="24"/>
    </location>
</feature>
<accession>A0A9P6MFC6</accession>
<evidence type="ECO:0000313" key="2">
    <source>
        <dbReference type="EMBL" id="KAF9996763.1"/>
    </source>
</evidence>
<gene>
    <name evidence="2" type="ORF">BGZ65_007663</name>
</gene>